<keyword evidence="2" id="KW-0812">Transmembrane</keyword>
<dbReference type="AlphaFoldDB" id="A0A8J3B2A0"/>
<organism evidence="4 5">
    <name type="scientific">Pilimelia anulata</name>
    <dbReference type="NCBI Taxonomy" id="53371"/>
    <lineage>
        <taxon>Bacteria</taxon>
        <taxon>Bacillati</taxon>
        <taxon>Actinomycetota</taxon>
        <taxon>Actinomycetes</taxon>
        <taxon>Micromonosporales</taxon>
        <taxon>Micromonosporaceae</taxon>
        <taxon>Pilimelia</taxon>
    </lineage>
</organism>
<keyword evidence="5" id="KW-1185">Reference proteome</keyword>
<feature type="transmembrane region" description="Helical" evidence="2">
    <location>
        <begin position="27"/>
        <end position="49"/>
    </location>
</feature>
<name>A0A8J3B2A0_9ACTN</name>
<evidence type="ECO:0000313" key="5">
    <source>
        <dbReference type="Proteomes" id="UP000649739"/>
    </source>
</evidence>
<evidence type="ECO:0000256" key="1">
    <source>
        <dbReference type="SAM" id="MobiDB-lite"/>
    </source>
</evidence>
<comment type="caution">
    <text evidence="4">The sequence shown here is derived from an EMBL/GenBank/DDBJ whole genome shotgun (WGS) entry which is preliminary data.</text>
</comment>
<keyword evidence="2" id="KW-0472">Membrane</keyword>
<evidence type="ECO:0000313" key="4">
    <source>
        <dbReference type="EMBL" id="GGJ79829.1"/>
    </source>
</evidence>
<feature type="compositionally biased region" description="Basic and acidic residues" evidence="1">
    <location>
        <begin position="1"/>
        <end position="19"/>
    </location>
</feature>
<dbReference type="InterPro" id="IPR025164">
    <property type="entry name" value="Toastrack_DUF4097"/>
</dbReference>
<evidence type="ECO:0000256" key="2">
    <source>
        <dbReference type="SAM" id="Phobius"/>
    </source>
</evidence>
<proteinExistence type="predicted"/>
<protein>
    <recommendedName>
        <fullName evidence="3">DUF4097 domain-containing protein</fullName>
    </recommendedName>
</protein>
<sequence>MTGKARADRRARPAGERRRPSGLRRRIVGAVAGVLALAALGGCGLVPLFDRHETREQTYAGPITRLLIDTDGGDLAVRAGTGPHVTVRRRLTWSGRRPVLTERQADGALEIRARCASRRSCSVDHVVEVPAGIAVHAGTDAGDVRTTGLTGEQWITTDSGDVRIGGAAGPVAVRVDSGSIVADALTAPTVDAATDAGDIRLLFAAAPRAVSGRTDSGDIDVGVPPVPGGYRVDAATDAGDRSIAVENSPASGRTIAVRTDSGDIGLHATA</sequence>
<dbReference type="Proteomes" id="UP000649739">
    <property type="component" value="Unassembled WGS sequence"/>
</dbReference>
<accession>A0A8J3B2A0</accession>
<keyword evidence="2" id="KW-1133">Transmembrane helix</keyword>
<evidence type="ECO:0000259" key="3">
    <source>
        <dbReference type="Pfam" id="PF13349"/>
    </source>
</evidence>
<feature type="region of interest" description="Disordered" evidence="1">
    <location>
        <begin position="1"/>
        <end position="21"/>
    </location>
</feature>
<dbReference type="EMBL" id="BMQB01000001">
    <property type="protein sequence ID" value="GGJ79829.1"/>
    <property type="molecule type" value="Genomic_DNA"/>
</dbReference>
<reference evidence="4" key="1">
    <citation type="journal article" date="2014" name="Int. J. Syst. Evol. Microbiol.">
        <title>Complete genome sequence of Corynebacterium casei LMG S-19264T (=DSM 44701T), isolated from a smear-ripened cheese.</title>
        <authorList>
            <consortium name="US DOE Joint Genome Institute (JGI-PGF)"/>
            <person name="Walter F."/>
            <person name="Albersmeier A."/>
            <person name="Kalinowski J."/>
            <person name="Ruckert C."/>
        </authorList>
    </citation>
    <scope>NUCLEOTIDE SEQUENCE</scope>
    <source>
        <strain evidence="4">JCM 3090</strain>
    </source>
</reference>
<reference evidence="4" key="2">
    <citation type="submission" date="2020-09" db="EMBL/GenBank/DDBJ databases">
        <authorList>
            <person name="Sun Q."/>
            <person name="Ohkuma M."/>
        </authorList>
    </citation>
    <scope>NUCLEOTIDE SEQUENCE</scope>
    <source>
        <strain evidence="4">JCM 3090</strain>
    </source>
</reference>
<dbReference type="Pfam" id="PF13349">
    <property type="entry name" value="DUF4097"/>
    <property type="match status" value="1"/>
</dbReference>
<feature type="domain" description="DUF4097" evidence="3">
    <location>
        <begin position="138"/>
        <end position="265"/>
    </location>
</feature>
<gene>
    <name evidence="4" type="ORF">GCM10010123_07050</name>
</gene>
<dbReference type="RefSeq" id="WP_189168512.1">
    <property type="nucleotide sequence ID" value="NZ_BMQB01000001.1"/>
</dbReference>